<keyword evidence="2" id="KW-0238">DNA-binding</keyword>
<dbReference type="PRINTS" id="PR00033">
    <property type="entry name" value="HTHASNC"/>
</dbReference>
<evidence type="ECO:0000313" key="6">
    <source>
        <dbReference type="EMBL" id="MBB6453724.1"/>
    </source>
</evidence>
<dbReference type="PANTHER" id="PTHR30154">
    <property type="entry name" value="LEUCINE-RESPONSIVE REGULATORY PROTEIN"/>
    <property type="match status" value="1"/>
</dbReference>
<evidence type="ECO:0000256" key="2">
    <source>
        <dbReference type="ARBA" id="ARBA00023125"/>
    </source>
</evidence>
<dbReference type="PROSITE" id="PS00519">
    <property type="entry name" value="HTH_ASNC_1"/>
    <property type="match status" value="1"/>
</dbReference>
<dbReference type="EMBL" id="JACHGH010000005">
    <property type="protein sequence ID" value="MBB6453724.1"/>
    <property type="molecule type" value="Genomic_DNA"/>
</dbReference>
<dbReference type="InterPro" id="IPR036390">
    <property type="entry name" value="WH_DNA-bd_sf"/>
</dbReference>
<protein>
    <submittedName>
        <fullName evidence="6">Lrp/AsnC family leucine-responsive transcriptional regulator</fullName>
    </submittedName>
</protein>
<proteinExistence type="predicted"/>
<dbReference type="InterPro" id="IPR019888">
    <property type="entry name" value="Tscrpt_reg_AsnC-like"/>
</dbReference>
<keyword evidence="4" id="KW-0175">Coiled coil</keyword>
<dbReference type="GO" id="GO:0043565">
    <property type="term" value="F:sequence-specific DNA binding"/>
    <property type="evidence" value="ECO:0007669"/>
    <property type="project" value="InterPro"/>
</dbReference>
<organism evidence="6 7">
    <name type="scientific">Salirhabdus euzebyi</name>
    <dbReference type="NCBI Taxonomy" id="394506"/>
    <lineage>
        <taxon>Bacteria</taxon>
        <taxon>Bacillati</taxon>
        <taxon>Bacillota</taxon>
        <taxon>Bacilli</taxon>
        <taxon>Bacillales</taxon>
        <taxon>Bacillaceae</taxon>
        <taxon>Salirhabdus</taxon>
    </lineage>
</organism>
<dbReference type="Pfam" id="PF13412">
    <property type="entry name" value="HTH_24"/>
    <property type="match status" value="1"/>
</dbReference>
<keyword evidence="7" id="KW-1185">Reference proteome</keyword>
<dbReference type="InterPro" id="IPR019885">
    <property type="entry name" value="Tscrpt_reg_HTH_AsnC-type_CS"/>
</dbReference>
<evidence type="ECO:0000313" key="7">
    <source>
        <dbReference type="Proteomes" id="UP000581688"/>
    </source>
</evidence>
<dbReference type="InterPro" id="IPR000485">
    <property type="entry name" value="AsnC-type_HTH_dom"/>
</dbReference>
<dbReference type="PROSITE" id="PS50956">
    <property type="entry name" value="HTH_ASNC_2"/>
    <property type="match status" value="1"/>
</dbReference>
<evidence type="ECO:0000256" key="3">
    <source>
        <dbReference type="ARBA" id="ARBA00023163"/>
    </source>
</evidence>
<keyword evidence="3" id="KW-0804">Transcription</keyword>
<accession>A0A841Q5S0</accession>
<dbReference type="InterPro" id="IPR011008">
    <property type="entry name" value="Dimeric_a/b-barrel"/>
</dbReference>
<gene>
    <name evidence="6" type="ORF">HNQ94_002173</name>
</gene>
<reference evidence="6 7" key="1">
    <citation type="submission" date="2020-08" db="EMBL/GenBank/DDBJ databases">
        <title>Genomic Encyclopedia of Type Strains, Phase IV (KMG-IV): sequencing the most valuable type-strain genomes for metagenomic binning, comparative biology and taxonomic classification.</title>
        <authorList>
            <person name="Goeker M."/>
        </authorList>
    </citation>
    <scope>NUCLEOTIDE SEQUENCE [LARGE SCALE GENOMIC DNA]</scope>
    <source>
        <strain evidence="6 7">DSM 19612</strain>
    </source>
</reference>
<dbReference type="RefSeq" id="WP_174495930.1">
    <property type="nucleotide sequence ID" value="NZ_CADDWK010000005.1"/>
</dbReference>
<dbReference type="AlphaFoldDB" id="A0A841Q5S0"/>
<dbReference type="InterPro" id="IPR011991">
    <property type="entry name" value="ArsR-like_HTH"/>
</dbReference>
<dbReference type="Gene3D" id="1.10.10.10">
    <property type="entry name" value="Winged helix-like DNA-binding domain superfamily/Winged helix DNA-binding domain"/>
    <property type="match status" value="1"/>
</dbReference>
<dbReference type="InterPro" id="IPR019887">
    <property type="entry name" value="Tscrpt_reg_AsnC/Lrp_C"/>
</dbReference>
<evidence type="ECO:0000256" key="4">
    <source>
        <dbReference type="SAM" id="Coils"/>
    </source>
</evidence>
<keyword evidence="1" id="KW-0805">Transcription regulation</keyword>
<dbReference type="Gene3D" id="3.30.70.920">
    <property type="match status" value="1"/>
</dbReference>
<dbReference type="SMART" id="SM00344">
    <property type="entry name" value="HTH_ASNC"/>
    <property type="match status" value="1"/>
</dbReference>
<feature type="domain" description="HTH asnC-type" evidence="5">
    <location>
        <begin position="1"/>
        <end position="62"/>
    </location>
</feature>
<name>A0A841Q5S0_9BACI</name>
<dbReference type="SUPFAM" id="SSF46785">
    <property type="entry name" value="Winged helix' DNA-binding domain"/>
    <property type="match status" value="1"/>
</dbReference>
<feature type="coiled-coil region" evidence="4">
    <location>
        <begin position="69"/>
        <end position="96"/>
    </location>
</feature>
<dbReference type="CDD" id="cd00090">
    <property type="entry name" value="HTH_ARSR"/>
    <property type="match status" value="1"/>
</dbReference>
<dbReference type="SUPFAM" id="SSF54909">
    <property type="entry name" value="Dimeric alpha+beta barrel"/>
    <property type="match status" value="1"/>
</dbReference>
<dbReference type="GO" id="GO:0005829">
    <property type="term" value="C:cytosol"/>
    <property type="evidence" value="ECO:0007669"/>
    <property type="project" value="TreeGrafter"/>
</dbReference>
<evidence type="ECO:0000256" key="1">
    <source>
        <dbReference type="ARBA" id="ARBA00023015"/>
    </source>
</evidence>
<evidence type="ECO:0000259" key="5">
    <source>
        <dbReference type="PROSITE" id="PS50956"/>
    </source>
</evidence>
<dbReference type="GO" id="GO:0043200">
    <property type="term" value="P:response to amino acid"/>
    <property type="evidence" value="ECO:0007669"/>
    <property type="project" value="TreeGrafter"/>
</dbReference>
<dbReference type="Pfam" id="PF01037">
    <property type="entry name" value="AsnC_trans_reg"/>
    <property type="match status" value="1"/>
</dbReference>
<sequence>MDKIDIHLLKLLQANARMTISELSKELALSRPSVSERIQRLKEKGIIEEYSARVSLPAIGREISLIIQVKDLKISLKDFEARIKEKEEIIEAHRVTGDVSYFLKAAVPNMISMMTLIDDLIPFGNINTSTILSSPVPYRHVLPME</sequence>
<comment type="caution">
    <text evidence="6">The sequence shown here is derived from an EMBL/GenBank/DDBJ whole genome shotgun (WGS) entry which is preliminary data.</text>
</comment>
<dbReference type="PANTHER" id="PTHR30154:SF53">
    <property type="entry name" value="HTH-TYPE TRANSCRIPTIONAL REGULATOR LRPC"/>
    <property type="match status" value="1"/>
</dbReference>
<dbReference type="Proteomes" id="UP000581688">
    <property type="component" value="Unassembled WGS sequence"/>
</dbReference>
<dbReference type="InterPro" id="IPR036388">
    <property type="entry name" value="WH-like_DNA-bd_sf"/>
</dbReference>